<dbReference type="PANTHER" id="PTHR11579">
    <property type="entry name" value="PROTEIN-L-ISOASPARTATE O-METHYLTRANSFERASE"/>
    <property type="match status" value="1"/>
</dbReference>
<gene>
    <name evidence="4" type="ORF">H0484_07180</name>
</gene>
<protein>
    <recommendedName>
        <fullName evidence="2">Protein-L-isoaspartate O-methyltransferase</fullName>
    </recommendedName>
    <alternativeName>
        <fullName evidence="3">Protein L-isoaspartyl methyltransferase</fullName>
    </alternativeName>
</protein>
<comment type="caution">
    <text evidence="4">The sequence shown here is derived from an EMBL/GenBank/DDBJ whole genome shotgun (WGS) entry which is preliminary data.</text>
</comment>
<dbReference type="Gene3D" id="3.40.50.150">
    <property type="entry name" value="Vaccinia Virus protein VP39"/>
    <property type="match status" value="1"/>
</dbReference>
<evidence type="ECO:0000313" key="4">
    <source>
        <dbReference type="EMBL" id="MCB5363529.1"/>
    </source>
</evidence>
<dbReference type="InterPro" id="IPR000682">
    <property type="entry name" value="PCMT"/>
</dbReference>
<evidence type="ECO:0000256" key="3">
    <source>
        <dbReference type="ARBA" id="ARBA00030757"/>
    </source>
</evidence>
<accession>A0ABS8CCG3</accession>
<comment type="similarity">
    <text evidence="1">Belongs to the methyltransferase superfamily. L-isoaspartyl/D-aspartyl protein methyltransferase family.</text>
</comment>
<dbReference type="CDD" id="cd02440">
    <property type="entry name" value="AdoMet_MTases"/>
    <property type="match status" value="1"/>
</dbReference>
<dbReference type="PANTHER" id="PTHR11579:SF18">
    <property type="entry name" value="PROTEIN-L-ISOASPARTATE O-METHYLTRANSFERASE"/>
    <property type="match status" value="1"/>
</dbReference>
<dbReference type="Pfam" id="PF01135">
    <property type="entry name" value="PCMT"/>
    <property type="match status" value="1"/>
</dbReference>
<evidence type="ECO:0000313" key="5">
    <source>
        <dbReference type="Proteomes" id="UP000776983"/>
    </source>
</evidence>
<dbReference type="Proteomes" id="UP000776983">
    <property type="component" value="Unassembled WGS sequence"/>
</dbReference>
<dbReference type="RefSeq" id="WP_226953874.1">
    <property type="nucleotide sequence ID" value="NZ_JACDXW010000003.1"/>
</dbReference>
<proteinExistence type="inferred from homology"/>
<dbReference type="EMBL" id="JACDXW010000003">
    <property type="protein sequence ID" value="MCB5363529.1"/>
    <property type="molecule type" value="Genomic_DNA"/>
</dbReference>
<dbReference type="SUPFAM" id="SSF53335">
    <property type="entry name" value="S-adenosyl-L-methionine-dependent methyltransferases"/>
    <property type="match status" value="1"/>
</dbReference>
<organism evidence="4 5">
    <name type="scientific">Mesopusillimonas faecipullorum</name>
    <dbReference type="NCBI Taxonomy" id="2755040"/>
    <lineage>
        <taxon>Bacteria</taxon>
        <taxon>Pseudomonadati</taxon>
        <taxon>Pseudomonadota</taxon>
        <taxon>Betaproteobacteria</taxon>
        <taxon>Burkholderiales</taxon>
        <taxon>Alcaligenaceae</taxon>
        <taxon>Mesopusillimonas</taxon>
    </lineage>
</organism>
<evidence type="ECO:0000256" key="1">
    <source>
        <dbReference type="ARBA" id="ARBA00005369"/>
    </source>
</evidence>
<sequence>MNATDLSAIEDARFNMIEQQIRPWNVLDHKVLEVLSRVRRERYVPSGMQALAFTDVELPLIVNNVDTHEVMLAPKVEARLAQDLLLQPTDCVLEIGTGSGYQAALLAQLAQQVTSIEIDSRIAAHAGQNLQRNQVDNVRIEIGDAHAGWGTAEYDAILLTGSVPCVPDALKYQLCVGGRLVAVVGTGSVMTAMRITRTSAASFESEGLFDTVIKPLRGITLSQFKF</sequence>
<evidence type="ECO:0000256" key="2">
    <source>
        <dbReference type="ARBA" id="ARBA00013346"/>
    </source>
</evidence>
<keyword evidence="5" id="KW-1185">Reference proteome</keyword>
<dbReference type="InterPro" id="IPR029063">
    <property type="entry name" value="SAM-dependent_MTases_sf"/>
</dbReference>
<name>A0ABS8CCG3_9BURK</name>
<reference evidence="4 5" key="1">
    <citation type="submission" date="2020-07" db="EMBL/GenBank/DDBJ databases">
        <title>Pusillimonas sp. nov., isolated from poultry manure in Taiwan.</title>
        <authorList>
            <person name="Lin S.-Y."/>
            <person name="Tang Y.-S."/>
            <person name="Young C.-C."/>
        </authorList>
    </citation>
    <scope>NUCLEOTIDE SEQUENCE [LARGE SCALE GENOMIC DNA]</scope>
    <source>
        <strain evidence="4 5">CC-YST705</strain>
    </source>
</reference>